<dbReference type="PANTHER" id="PTHR11252">
    <property type="entry name" value="POLYRIBONUCLEOTIDE NUCLEOTIDYLTRANSFERASE"/>
    <property type="match status" value="1"/>
</dbReference>
<dbReference type="InterPro" id="IPR012162">
    <property type="entry name" value="PNPase"/>
</dbReference>
<dbReference type="Proteomes" id="UP001190700">
    <property type="component" value="Unassembled WGS sequence"/>
</dbReference>
<dbReference type="GO" id="GO:0000958">
    <property type="term" value="P:mitochondrial mRNA catabolic process"/>
    <property type="evidence" value="ECO:0007669"/>
    <property type="project" value="TreeGrafter"/>
</dbReference>
<dbReference type="AlphaFoldDB" id="A0AAE0LE70"/>
<dbReference type="Gene3D" id="3.30.230.70">
    <property type="entry name" value="GHMP Kinase, N-terminal domain"/>
    <property type="match status" value="1"/>
</dbReference>
<dbReference type="Pfam" id="PF00013">
    <property type="entry name" value="KH_1"/>
    <property type="match status" value="1"/>
</dbReference>
<dbReference type="GO" id="GO:0000965">
    <property type="term" value="P:mitochondrial RNA 3'-end processing"/>
    <property type="evidence" value="ECO:0007669"/>
    <property type="project" value="TreeGrafter"/>
</dbReference>
<dbReference type="InterPro" id="IPR004087">
    <property type="entry name" value="KH_dom"/>
</dbReference>
<dbReference type="GO" id="GO:0003723">
    <property type="term" value="F:RNA binding"/>
    <property type="evidence" value="ECO:0007669"/>
    <property type="project" value="UniProtKB-UniRule"/>
</dbReference>
<feature type="domain" description="S1 motif" evidence="3">
    <location>
        <begin position="147"/>
        <end position="220"/>
    </location>
</feature>
<feature type="non-terminal residue" evidence="4">
    <location>
        <position position="1"/>
    </location>
</feature>
<dbReference type="InterPro" id="IPR027408">
    <property type="entry name" value="PNPase/RNase_PH_dom_sf"/>
</dbReference>
<evidence type="ECO:0000313" key="5">
    <source>
        <dbReference type="Proteomes" id="UP001190700"/>
    </source>
</evidence>
<dbReference type="PROSITE" id="PS50084">
    <property type="entry name" value="KH_TYPE_1"/>
    <property type="match status" value="1"/>
</dbReference>
<dbReference type="SUPFAM" id="SSF50249">
    <property type="entry name" value="Nucleic acid-binding proteins"/>
    <property type="match status" value="1"/>
</dbReference>
<dbReference type="SMART" id="SM00322">
    <property type="entry name" value="KH"/>
    <property type="match status" value="1"/>
</dbReference>
<dbReference type="InterPro" id="IPR012340">
    <property type="entry name" value="NA-bd_OB-fold"/>
</dbReference>
<dbReference type="Gene3D" id="3.30.1370.10">
    <property type="entry name" value="K Homology domain, type 1"/>
    <property type="match status" value="1"/>
</dbReference>
<dbReference type="PROSITE" id="PS50126">
    <property type="entry name" value="S1"/>
    <property type="match status" value="1"/>
</dbReference>
<dbReference type="SMART" id="SM00316">
    <property type="entry name" value="S1"/>
    <property type="match status" value="1"/>
</dbReference>
<dbReference type="GO" id="GO:0000175">
    <property type="term" value="F:3'-5'-RNA exonuclease activity"/>
    <property type="evidence" value="ECO:0007669"/>
    <property type="project" value="TreeGrafter"/>
</dbReference>
<dbReference type="SUPFAM" id="SSF55666">
    <property type="entry name" value="Ribonuclease PH domain 2-like"/>
    <property type="match status" value="1"/>
</dbReference>
<reference evidence="4 5" key="1">
    <citation type="journal article" date="2015" name="Genome Biol. Evol.">
        <title>Comparative Genomics of a Bacterivorous Green Alga Reveals Evolutionary Causalities and Consequences of Phago-Mixotrophic Mode of Nutrition.</title>
        <authorList>
            <person name="Burns J.A."/>
            <person name="Paasch A."/>
            <person name="Narechania A."/>
            <person name="Kim E."/>
        </authorList>
    </citation>
    <scope>NUCLEOTIDE SEQUENCE [LARGE SCALE GENOMIC DNA]</scope>
    <source>
        <strain evidence="4 5">PLY_AMNH</strain>
    </source>
</reference>
<evidence type="ECO:0000259" key="3">
    <source>
        <dbReference type="PROSITE" id="PS50126"/>
    </source>
</evidence>
<evidence type="ECO:0000256" key="2">
    <source>
        <dbReference type="PROSITE-ProRule" id="PRU00117"/>
    </source>
</evidence>
<organism evidence="4 5">
    <name type="scientific">Cymbomonas tetramitiformis</name>
    <dbReference type="NCBI Taxonomy" id="36881"/>
    <lineage>
        <taxon>Eukaryota</taxon>
        <taxon>Viridiplantae</taxon>
        <taxon>Chlorophyta</taxon>
        <taxon>Pyramimonadophyceae</taxon>
        <taxon>Pyramimonadales</taxon>
        <taxon>Pyramimonadaceae</taxon>
        <taxon>Cymbomonas</taxon>
    </lineage>
</organism>
<keyword evidence="1 2" id="KW-0694">RNA-binding</keyword>
<dbReference type="GO" id="GO:0004654">
    <property type="term" value="F:polyribonucleotide nucleotidyltransferase activity"/>
    <property type="evidence" value="ECO:0007669"/>
    <property type="project" value="InterPro"/>
</dbReference>
<dbReference type="PANTHER" id="PTHR11252:SF16">
    <property type="entry name" value="POLYRIBONUCLEOTIDE NUCLEOTIDYLTRANSFERASE 2, MITOCHONDRIAL"/>
    <property type="match status" value="1"/>
</dbReference>
<dbReference type="Pfam" id="PF00575">
    <property type="entry name" value="S1"/>
    <property type="match status" value="1"/>
</dbReference>
<dbReference type="InterPro" id="IPR036345">
    <property type="entry name" value="ExoRNase_PH_dom2_sf"/>
</dbReference>
<keyword evidence="5" id="KW-1185">Reference proteome</keyword>
<dbReference type="EMBL" id="LGRX02003698">
    <property type="protein sequence ID" value="KAK3281807.1"/>
    <property type="molecule type" value="Genomic_DNA"/>
</dbReference>
<dbReference type="SUPFAM" id="SSF54791">
    <property type="entry name" value="Eukaryotic type KH-domain (KH-domain type I)"/>
    <property type="match status" value="1"/>
</dbReference>
<dbReference type="GO" id="GO:0009570">
    <property type="term" value="C:chloroplast stroma"/>
    <property type="evidence" value="ECO:0007669"/>
    <property type="project" value="TreeGrafter"/>
</dbReference>
<dbReference type="CDD" id="cd02393">
    <property type="entry name" value="KH-I_PNPase"/>
    <property type="match status" value="1"/>
</dbReference>
<evidence type="ECO:0000256" key="1">
    <source>
        <dbReference type="ARBA" id="ARBA00022884"/>
    </source>
</evidence>
<dbReference type="Gene3D" id="2.40.50.140">
    <property type="entry name" value="Nucleic acid-binding proteins"/>
    <property type="match status" value="1"/>
</dbReference>
<dbReference type="GO" id="GO:0005739">
    <property type="term" value="C:mitochondrion"/>
    <property type="evidence" value="ECO:0007669"/>
    <property type="project" value="TreeGrafter"/>
</dbReference>
<evidence type="ECO:0000313" key="4">
    <source>
        <dbReference type="EMBL" id="KAK3281807.1"/>
    </source>
</evidence>
<dbReference type="InterPro" id="IPR003029">
    <property type="entry name" value="S1_domain"/>
</dbReference>
<protein>
    <recommendedName>
        <fullName evidence="3">S1 motif domain-containing protein</fullName>
    </recommendedName>
</protein>
<dbReference type="InterPro" id="IPR036612">
    <property type="entry name" value="KH_dom_type_1_sf"/>
</dbReference>
<proteinExistence type="predicted"/>
<sequence>DDYLLLTDIQGLEDHHGEMDFKVAGTRDGITAVQLDIKPAGIPLQVLLDALEPALQARLQLLDLFEETIEAPRSEMKDYAPRYGTVLIPTELVRVLIGLNGTHKRELERKSGARLSVNADTGEVHVFAPNKQSFQEATDLIDICGREEIAVGSRQVVEVLSLKDFGAVVQLHTEEMGLLHISELSDNRQEKMEDILQVGQHIEVQCIGRDLRGNVKLSRKALIPTVSPQSNYQ</sequence>
<dbReference type="InterPro" id="IPR004088">
    <property type="entry name" value="KH_dom_type_1"/>
</dbReference>
<comment type="caution">
    <text evidence="4">The sequence shown here is derived from an EMBL/GenBank/DDBJ whole genome shotgun (WGS) entry which is preliminary data.</text>
</comment>
<accession>A0AAE0LE70</accession>
<gene>
    <name evidence="4" type="ORF">CYMTET_10435</name>
</gene>
<name>A0AAE0LE70_9CHLO</name>
<dbReference type="GO" id="GO:0005829">
    <property type="term" value="C:cytosol"/>
    <property type="evidence" value="ECO:0007669"/>
    <property type="project" value="TreeGrafter"/>
</dbReference>